<accession>A0A9P0PIT5</accession>
<feature type="compositionally biased region" description="Basic and acidic residues" evidence="1">
    <location>
        <begin position="29"/>
        <end position="38"/>
    </location>
</feature>
<organism evidence="2 3">
    <name type="scientific">Acanthoscelides obtectus</name>
    <name type="common">Bean weevil</name>
    <name type="synonym">Bruchus obtectus</name>
    <dbReference type="NCBI Taxonomy" id="200917"/>
    <lineage>
        <taxon>Eukaryota</taxon>
        <taxon>Metazoa</taxon>
        <taxon>Ecdysozoa</taxon>
        <taxon>Arthropoda</taxon>
        <taxon>Hexapoda</taxon>
        <taxon>Insecta</taxon>
        <taxon>Pterygota</taxon>
        <taxon>Neoptera</taxon>
        <taxon>Endopterygota</taxon>
        <taxon>Coleoptera</taxon>
        <taxon>Polyphaga</taxon>
        <taxon>Cucujiformia</taxon>
        <taxon>Chrysomeloidea</taxon>
        <taxon>Chrysomelidae</taxon>
        <taxon>Bruchinae</taxon>
        <taxon>Bruchini</taxon>
        <taxon>Acanthoscelides</taxon>
    </lineage>
</organism>
<name>A0A9P0PIT5_ACAOB</name>
<feature type="compositionally biased region" description="Basic and acidic residues" evidence="1">
    <location>
        <begin position="1"/>
        <end position="12"/>
    </location>
</feature>
<evidence type="ECO:0000256" key="1">
    <source>
        <dbReference type="SAM" id="MobiDB-lite"/>
    </source>
</evidence>
<dbReference type="EMBL" id="CAKOFQ010007026">
    <property type="protein sequence ID" value="CAH1987776.1"/>
    <property type="molecule type" value="Genomic_DNA"/>
</dbReference>
<gene>
    <name evidence="2" type="ORF">ACAOBT_LOCUS18051</name>
</gene>
<evidence type="ECO:0000313" key="3">
    <source>
        <dbReference type="Proteomes" id="UP001152888"/>
    </source>
</evidence>
<feature type="region of interest" description="Disordered" evidence="1">
    <location>
        <begin position="1"/>
        <end position="38"/>
    </location>
</feature>
<sequence>MKPETCTKEHLTKAIHVPPAGNTSKGRRRFVEKGEQKRAVERGECLPRPCWLSRLLMEPTNSD</sequence>
<proteinExistence type="predicted"/>
<dbReference type="Proteomes" id="UP001152888">
    <property type="component" value="Unassembled WGS sequence"/>
</dbReference>
<protein>
    <submittedName>
        <fullName evidence="2">Uncharacterized protein</fullName>
    </submittedName>
</protein>
<dbReference type="AlphaFoldDB" id="A0A9P0PIT5"/>
<keyword evidence="3" id="KW-1185">Reference proteome</keyword>
<comment type="caution">
    <text evidence="2">The sequence shown here is derived from an EMBL/GenBank/DDBJ whole genome shotgun (WGS) entry which is preliminary data.</text>
</comment>
<evidence type="ECO:0000313" key="2">
    <source>
        <dbReference type="EMBL" id="CAH1987776.1"/>
    </source>
</evidence>
<reference evidence="2" key="1">
    <citation type="submission" date="2022-03" db="EMBL/GenBank/DDBJ databases">
        <authorList>
            <person name="Sayadi A."/>
        </authorList>
    </citation>
    <scope>NUCLEOTIDE SEQUENCE</scope>
</reference>